<dbReference type="Proteomes" id="UP001465755">
    <property type="component" value="Unassembled WGS sequence"/>
</dbReference>
<sequence>MATESNISDSDRDGDRDEEDAEDDYLDSSEDEDDITESPAVGSSSQQRGFSDSAQQRPARPSLPPLSLSGSGTASHSFPTGVSRMGIPKIPLLNTPAEAGSRSSPTVVLYELHPVQLGNVIPAGRQIAASVRGSTFTMKELESILAENMRLRLQVEQLEAGSRTQPSTSEQPASQTFEARSSQTVHQALQDRVNEAQAWLETERDRHRTESEQMHGQYNSLREQYDQLLADVRAFATPAATPPPLGTGRGPRTFDAIPLLDDDSSIHDFPTRPHNASLGPRTSTFRVGEVVMNGPTTPHAVTSSPRGDYEDIQPREPGQNGLRVDGRGLGGGDPAGLEHLISALHTLTVNNRAERLASVVQRLCDNDVLLRLERGLGVIADP</sequence>
<protein>
    <submittedName>
        <fullName evidence="2">Uncharacterized protein</fullName>
    </submittedName>
</protein>
<evidence type="ECO:0000313" key="3">
    <source>
        <dbReference type="Proteomes" id="UP001465755"/>
    </source>
</evidence>
<comment type="caution">
    <text evidence="2">The sequence shown here is derived from an EMBL/GenBank/DDBJ whole genome shotgun (WGS) entry which is preliminary data.</text>
</comment>
<dbReference type="EMBL" id="JALJOQ010000040">
    <property type="protein sequence ID" value="KAK9805920.1"/>
    <property type="molecule type" value="Genomic_DNA"/>
</dbReference>
<gene>
    <name evidence="2" type="ORF">WJX73_005099</name>
</gene>
<feature type="compositionally biased region" description="Low complexity" evidence="1">
    <location>
        <begin position="54"/>
        <end position="72"/>
    </location>
</feature>
<proteinExistence type="predicted"/>
<dbReference type="AlphaFoldDB" id="A0AAW1P854"/>
<feature type="compositionally biased region" description="Polar residues" evidence="1">
    <location>
        <begin position="162"/>
        <end position="185"/>
    </location>
</feature>
<reference evidence="2 3" key="1">
    <citation type="journal article" date="2024" name="Nat. Commun.">
        <title>Phylogenomics reveals the evolutionary origins of lichenization in chlorophyte algae.</title>
        <authorList>
            <person name="Puginier C."/>
            <person name="Libourel C."/>
            <person name="Otte J."/>
            <person name="Skaloud P."/>
            <person name="Haon M."/>
            <person name="Grisel S."/>
            <person name="Petersen M."/>
            <person name="Berrin J.G."/>
            <person name="Delaux P.M."/>
            <person name="Dal Grande F."/>
            <person name="Keller J."/>
        </authorList>
    </citation>
    <scope>NUCLEOTIDE SEQUENCE [LARGE SCALE GENOMIC DNA]</scope>
    <source>
        <strain evidence="2 3">SAG 2036</strain>
    </source>
</reference>
<organism evidence="2 3">
    <name type="scientific">Symbiochloris irregularis</name>
    <dbReference type="NCBI Taxonomy" id="706552"/>
    <lineage>
        <taxon>Eukaryota</taxon>
        <taxon>Viridiplantae</taxon>
        <taxon>Chlorophyta</taxon>
        <taxon>core chlorophytes</taxon>
        <taxon>Trebouxiophyceae</taxon>
        <taxon>Trebouxiales</taxon>
        <taxon>Trebouxiaceae</taxon>
        <taxon>Symbiochloris</taxon>
    </lineage>
</organism>
<feature type="region of interest" description="Disordered" evidence="1">
    <location>
        <begin position="159"/>
        <end position="185"/>
    </location>
</feature>
<feature type="compositionally biased region" description="Polar residues" evidence="1">
    <location>
        <begin position="41"/>
        <end position="53"/>
    </location>
</feature>
<feature type="compositionally biased region" description="Polar residues" evidence="1">
    <location>
        <begin position="295"/>
        <end position="305"/>
    </location>
</feature>
<feature type="region of interest" description="Disordered" evidence="1">
    <location>
        <begin position="295"/>
        <end position="323"/>
    </location>
</feature>
<feature type="compositionally biased region" description="Acidic residues" evidence="1">
    <location>
        <begin position="16"/>
        <end position="36"/>
    </location>
</feature>
<accession>A0AAW1P854</accession>
<feature type="region of interest" description="Disordered" evidence="1">
    <location>
        <begin position="1"/>
        <end position="84"/>
    </location>
</feature>
<keyword evidence="3" id="KW-1185">Reference proteome</keyword>
<evidence type="ECO:0000313" key="2">
    <source>
        <dbReference type="EMBL" id="KAK9805920.1"/>
    </source>
</evidence>
<name>A0AAW1P854_9CHLO</name>
<evidence type="ECO:0000256" key="1">
    <source>
        <dbReference type="SAM" id="MobiDB-lite"/>
    </source>
</evidence>